<accession>A0A8H4VK83</accession>
<evidence type="ECO:0000256" key="1">
    <source>
        <dbReference type="SAM" id="Coils"/>
    </source>
</evidence>
<protein>
    <recommendedName>
        <fullName evidence="4">F-box domain-containing protein</fullName>
    </recommendedName>
</protein>
<organism evidence="2 3">
    <name type="scientific">Agrocybe pediades</name>
    <dbReference type="NCBI Taxonomy" id="84607"/>
    <lineage>
        <taxon>Eukaryota</taxon>
        <taxon>Fungi</taxon>
        <taxon>Dikarya</taxon>
        <taxon>Basidiomycota</taxon>
        <taxon>Agaricomycotina</taxon>
        <taxon>Agaricomycetes</taxon>
        <taxon>Agaricomycetidae</taxon>
        <taxon>Agaricales</taxon>
        <taxon>Agaricineae</taxon>
        <taxon>Strophariaceae</taxon>
        <taxon>Agrocybe</taxon>
    </lineage>
</organism>
<name>A0A8H4VK83_9AGAR</name>
<evidence type="ECO:0000313" key="3">
    <source>
        <dbReference type="Proteomes" id="UP000521872"/>
    </source>
</evidence>
<dbReference type="Proteomes" id="UP000521872">
    <property type="component" value="Unassembled WGS sequence"/>
</dbReference>
<dbReference type="Gene3D" id="1.20.1280.50">
    <property type="match status" value="1"/>
</dbReference>
<gene>
    <name evidence="2" type="ORF">D9613_011009</name>
</gene>
<reference evidence="2 3" key="1">
    <citation type="submission" date="2019-12" db="EMBL/GenBank/DDBJ databases">
        <authorList>
            <person name="Floudas D."/>
            <person name="Bentzer J."/>
            <person name="Ahren D."/>
            <person name="Johansson T."/>
            <person name="Persson P."/>
            <person name="Tunlid A."/>
        </authorList>
    </citation>
    <scope>NUCLEOTIDE SEQUENCE [LARGE SCALE GENOMIC DNA]</scope>
    <source>
        <strain evidence="2 3">CBS 102.39</strain>
    </source>
</reference>
<evidence type="ECO:0000313" key="2">
    <source>
        <dbReference type="EMBL" id="KAF4612913.1"/>
    </source>
</evidence>
<feature type="coiled-coil region" evidence="1">
    <location>
        <begin position="36"/>
        <end position="63"/>
    </location>
</feature>
<proteinExistence type="predicted"/>
<sequence>MPPDLNLPFDYNANRLQKRSRIAAIQKEVGMLAQQLSKAWEQLVKAEENMRNLELEHRRIKEVLNAALPPITSLPIELLLEIFLFICESRDTDDAFRLCGEHPPQFVIGGVCRAWRRIAWSTPRVWSTIAIEFCRKRIDTQNQLLQEWIDRLGSSLLQIYLDSENHYKHGDMESDGLYYQPPYETFAIICAVDNQWQTFKTRWLVNLGSHMASGNIEAPCLQDLHLHLSERHAINDGIETVNWDLGGSHCLTNLHLHMYHHSGLTSNWQTLTHLRVCMDPPDYIHVLRECTALESFTVAPGGEVDAWMEDIPPNNTGTFITLPSLNHVYLWDSYGTIQAFCDYITAPGLKVITLKLDYDPTEPMVWSESVIQFVRRSSCFLKNLELENMPASCIRGLLELENMKTIARLDVSLHIYLGEIFSESIINMLNPSIHTSCLADRREGRKNST</sequence>
<keyword evidence="3" id="KW-1185">Reference proteome</keyword>
<dbReference type="AlphaFoldDB" id="A0A8H4VK83"/>
<keyword evidence="1" id="KW-0175">Coiled coil</keyword>
<dbReference type="EMBL" id="JAACJL010000046">
    <property type="protein sequence ID" value="KAF4612913.1"/>
    <property type="molecule type" value="Genomic_DNA"/>
</dbReference>
<evidence type="ECO:0008006" key="4">
    <source>
        <dbReference type="Google" id="ProtNLM"/>
    </source>
</evidence>
<comment type="caution">
    <text evidence="2">The sequence shown here is derived from an EMBL/GenBank/DDBJ whole genome shotgun (WGS) entry which is preliminary data.</text>
</comment>